<gene>
    <name evidence="2" type="ORF">ADK38_47245</name>
</gene>
<dbReference type="EMBL" id="LGUT01004729">
    <property type="protein sequence ID" value="KOG37842.1"/>
    <property type="molecule type" value="Genomic_DNA"/>
</dbReference>
<proteinExistence type="predicted"/>
<sequence length="135" mass="14839">AHQDIPFERLVEELNPTRSMARNPLFQVMLSAGNVPEAQWELPGLRVRPLPPFSAPPTRFDLALTFTERRDADGSPDGLDGGILYAADLFDESTAQALATRLARVLAQVAADPDTRLSDIDVLVGDERSRVVGEW</sequence>
<dbReference type="Proteomes" id="UP000037020">
    <property type="component" value="Unassembled WGS sequence"/>
</dbReference>
<dbReference type="InterPro" id="IPR001242">
    <property type="entry name" value="Condensation_dom"/>
</dbReference>
<dbReference type="Pfam" id="PF00668">
    <property type="entry name" value="Condensation"/>
    <property type="match status" value="1"/>
</dbReference>
<accession>A0ABR5IQV8</accession>
<dbReference type="InterPro" id="IPR023213">
    <property type="entry name" value="CAT-like_dom_sf"/>
</dbReference>
<dbReference type="Gene3D" id="3.30.559.10">
    <property type="entry name" value="Chloramphenicol acetyltransferase-like domain"/>
    <property type="match status" value="1"/>
</dbReference>
<name>A0ABR5IQV8_9ACTN</name>
<dbReference type="SUPFAM" id="SSF52777">
    <property type="entry name" value="CoA-dependent acyltransferases"/>
    <property type="match status" value="1"/>
</dbReference>
<dbReference type="Gene3D" id="3.30.559.30">
    <property type="entry name" value="Nonribosomal peptide synthetase, condensation domain"/>
    <property type="match status" value="1"/>
</dbReference>
<organism evidence="2 3">
    <name type="scientific">Streptomyces varsoviensis</name>
    <dbReference type="NCBI Taxonomy" id="67373"/>
    <lineage>
        <taxon>Bacteria</taxon>
        <taxon>Bacillati</taxon>
        <taxon>Actinomycetota</taxon>
        <taxon>Actinomycetes</taxon>
        <taxon>Kitasatosporales</taxon>
        <taxon>Streptomycetaceae</taxon>
        <taxon>Streptomyces</taxon>
    </lineage>
</organism>
<comment type="caution">
    <text evidence="2">The sequence shown here is derived from an EMBL/GenBank/DDBJ whole genome shotgun (WGS) entry which is preliminary data.</text>
</comment>
<feature type="non-terminal residue" evidence="2">
    <location>
        <position position="1"/>
    </location>
</feature>
<evidence type="ECO:0000313" key="3">
    <source>
        <dbReference type="Proteomes" id="UP000037020"/>
    </source>
</evidence>
<protein>
    <recommendedName>
        <fullName evidence="1">Condensation domain-containing protein</fullName>
    </recommendedName>
</protein>
<reference evidence="2 3" key="1">
    <citation type="submission" date="2015-07" db="EMBL/GenBank/DDBJ databases">
        <authorList>
            <person name="Ju K.-S."/>
            <person name="Doroghazi J.R."/>
            <person name="Metcalf W.W."/>
        </authorList>
    </citation>
    <scope>NUCLEOTIDE SEQUENCE [LARGE SCALE GENOMIC DNA]</scope>
    <source>
        <strain evidence="2 3">NRRL B-3589</strain>
    </source>
</reference>
<evidence type="ECO:0000259" key="1">
    <source>
        <dbReference type="Pfam" id="PF00668"/>
    </source>
</evidence>
<feature type="non-terminal residue" evidence="2">
    <location>
        <position position="135"/>
    </location>
</feature>
<feature type="domain" description="Condensation" evidence="1">
    <location>
        <begin position="2"/>
        <end position="127"/>
    </location>
</feature>
<keyword evidence="3" id="KW-1185">Reference proteome</keyword>
<evidence type="ECO:0000313" key="2">
    <source>
        <dbReference type="EMBL" id="KOG37842.1"/>
    </source>
</evidence>